<dbReference type="Proteomes" id="UP000501727">
    <property type="component" value="Chromosome"/>
</dbReference>
<gene>
    <name evidence="1" type="ORF">ADCFC_22130</name>
</gene>
<dbReference type="KEGG" id="ahat:ADCFC_23350"/>
<protein>
    <recommendedName>
        <fullName evidence="3">Excisionase</fullName>
    </recommendedName>
</protein>
<reference evidence="2" key="1">
    <citation type="journal article" date="2020" name="Microbiol. Resour. Announc.">
        <title>Complete Genome Sequence of Adlercreutzia sp. Strain 8CFCBH1, a Potent Producer of Equol, Isolated from Healthy Japanese Feces.</title>
        <authorList>
            <person name="Ogata Y."/>
            <person name="Sakamoto M."/>
            <person name="Ohkuma M."/>
            <person name="Hattori M."/>
            <person name="Suda W."/>
        </authorList>
    </citation>
    <scope>NUCLEOTIDE SEQUENCE [LARGE SCALE GENOMIC DNA]</scope>
    <source>
        <strain evidence="2">8CFCBH1</strain>
    </source>
</reference>
<evidence type="ECO:0008006" key="3">
    <source>
        <dbReference type="Google" id="ProtNLM"/>
    </source>
</evidence>
<proteinExistence type="predicted"/>
<name>A0A6F8SQ86_9ACTN</name>
<accession>A0A6F8SQ86</accession>
<keyword evidence="2" id="KW-1185">Reference proteome</keyword>
<dbReference type="Gene3D" id="1.10.1070.20">
    <property type="match status" value="1"/>
</dbReference>
<sequence length="408" mass="46109">MLRKAVNLVTLAHYVLMNKNTPVLSFDYDLGDHKAVRIREVFAPEAAPFGFVDRRGDISKAELNYWWRHRAIPASRAHVKRLLENLQLESTLVLAEKSFGLSLSDRYWLNDEDDPASWDAVNFFDNDFSDDLGFLTLGQDLAGSSPDAPDYRTVSLSSPNSTLGGDLLKKWKIVNGERVLLKSGVGFVNQEPYNEVAATALHRRLMEPGEFTPYTLFEDGRRVYSACPNLLGPDEELVAAWDVIRNVKQPNNLSDLRFYVKHLEDLGLDADATMTSLAKMFAGDFVLANRDRHYRNFGIIRNVETLEVTGIAPVFDSGSCLWSDAEFLEVPGDFLYMAKPFKMNGMKPVDQLRLFDGYFDWFDPVMLDGYPEEVGAILSQNPNIPERRVATIVDAVRSKVDLLTRIAR</sequence>
<reference evidence="2" key="2">
    <citation type="submission" date="2020-03" db="EMBL/GenBank/DDBJ databases">
        <title>Complete Genome Sequence of Adlercreutzia sp. strain 8CFCBH1 Producing Equol, Isolated from Healthy Japanese Feces.</title>
        <authorList>
            <person name="Ogata Y."/>
            <person name="Sakamoto M."/>
            <person name="Ohkuma M."/>
            <person name="Hattori M."/>
            <person name="Suda W."/>
        </authorList>
    </citation>
    <scope>NUCLEOTIDE SEQUENCE [LARGE SCALE GENOMIC DNA]</scope>
    <source>
        <strain evidence="2">8CFCBH1</strain>
    </source>
</reference>
<organism evidence="1 2">
    <name type="scientific">Adlercreutzia hattorii</name>
    <dbReference type="NCBI Taxonomy" id="2707299"/>
    <lineage>
        <taxon>Bacteria</taxon>
        <taxon>Bacillati</taxon>
        <taxon>Actinomycetota</taxon>
        <taxon>Coriobacteriia</taxon>
        <taxon>Eggerthellales</taxon>
        <taxon>Eggerthellaceae</taxon>
        <taxon>Adlercreutzia</taxon>
    </lineage>
</organism>
<evidence type="ECO:0000313" key="1">
    <source>
        <dbReference type="EMBL" id="BCA89716.1"/>
    </source>
</evidence>
<evidence type="ECO:0000313" key="2">
    <source>
        <dbReference type="Proteomes" id="UP000501727"/>
    </source>
</evidence>
<dbReference type="AlphaFoldDB" id="A0A6F8SQ86"/>
<dbReference type="EMBL" id="AP022829">
    <property type="protein sequence ID" value="BCA89716.1"/>
    <property type="molecule type" value="Genomic_DNA"/>
</dbReference>